<reference evidence="7 8" key="1">
    <citation type="submission" date="2021-05" db="EMBL/GenBank/DDBJ databases">
        <authorList>
            <person name="Zahm M."/>
            <person name="Klopp C."/>
            <person name="Cabau C."/>
            <person name="Kuhl H."/>
            <person name="Suciu R."/>
            <person name="Ciorpac M."/>
            <person name="Holostenco D."/>
            <person name="Gessner J."/>
            <person name="Wuertz S."/>
            <person name="Hohne C."/>
            <person name="Stock M."/>
            <person name="Gislard M."/>
            <person name="Lluch J."/>
            <person name="Milhes M."/>
            <person name="Lampietro C."/>
            <person name="Lopez Roques C."/>
            <person name="Donnadieu C."/>
            <person name="Du K."/>
            <person name="Schartl M."/>
            <person name="Guiguen Y."/>
        </authorList>
    </citation>
    <scope>NUCLEOTIDE SEQUENCE [LARGE SCALE GENOMIC DNA]</scope>
    <source>
        <strain evidence="7">Hh-F2</strain>
        <tissue evidence="7">Blood</tissue>
    </source>
</reference>
<dbReference type="InterPro" id="IPR050671">
    <property type="entry name" value="CD300_family_receptors"/>
</dbReference>
<evidence type="ECO:0000313" key="7">
    <source>
        <dbReference type="EMBL" id="KAK6492129.1"/>
    </source>
</evidence>
<dbReference type="InterPro" id="IPR036179">
    <property type="entry name" value="Ig-like_dom_sf"/>
</dbReference>
<evidence type="ECO:0000256" key="4">
    <source>
        <dbReference type="SAM" id="Phobius"/>
    </source>
</evidence>
<keyword evidence="4" id="KW-1133">Transmembrane helix</keyword>
<dbReference type="InterPro" id="IPR003599">
    <property type="entry name" value="Ig_sub"/>
</dbReference>
<evidence type="ECO:0000256" key="3">
    <source>
        <dbReference type="ARBA" id="ARBA00023136"/>
    </source>
</evidence>
<feature type="transmembrane region" description="Helical" evidence="4">
    <location>
        <begin position="156"/>
        <end position="180"/>
    </location>
</feature>
<dbReference type="InterPro" id="IPR013106">
    <property type="entry name" value="Ig_V-set"/>
</dbReference>
<protein>
    <submittedName>
        <fullName evidence="7">CMRF35-like molecule 3 isoform X2</fullName>
    </submittedName>
</protein>
<feature type="signal peptide" evidence="5">
    <location>
        <begin position="1"/>
        <end position="30"/>
    </location>
</feature>
<feature type="chain" id="PRO_5045672468" evidence="5">
    <location>
        <begin position="31"/>
        <end position="300"/>
    </location>
</feature>
<dbReference type="Gene3D" id="2.60.40.10">
    <property type="entry name" value="Immunoglobulins"/>
    <property type="match status" value="1"/>
</dbReference>
<organism evidence="7 8">
    <name type="scientific">Huso huso</name>
    <name type="common">Beluga</name>
    <name type="synonym">Acipenser huso</name>
    <dbReference type="NCBI Taxonomy" id="61971"/>
    <lineage>
        <taxon>Eukaryota</taxon>
        <taxon>Metazoa</taxon>
        <taxon>Chordata</taxon>
        <taxon>Craniata</taxon>
        <taxon>Vertebrata</taxon>
        <taxon>Euteleostomi</taxon>
        <taxon>Actinopterygii</taxon>
        <taxon>Chondrostei</taxon>
        <taxon>Acipenseriformes</taxon>
        <taxon>Acipenseridae</taxon>
        <taxon>Huso</taxon>
    </lineage>
</organism>
<evidence type="ECO:0000256" key="5">
    <source>
        <dbReference type="SAM" id="SignalP"/>
    </source>
</evidence>
<sequence>MKKNKFRPVLQEMKFLILLLVTLPDTAVTSRSITGWEGGSVSIQCDYDQYYKDHEKYWCKGKDWSACIIQRNEDKVSISDNKTQGVFTVTVRRLEKGDEDQYWCAIETMFYDINIPVYLKVADVPVTTTVPVPVSTPTEMSTANETTHNTLRFTTFIIWVTGGSLFILLVSAVVLTAIVLTNSSERRKEPPRLESDNNKGPVTNLEELKGDNPYVLMPSAKEQLDNNSEELKGDNPYVVMSSAKQQLDNNSEELKGDNPYVVMSSAKQQLDNAEWDPVGDNTYINVFLKKNMQPVIQDGM</sequence>
<keyword evidence="5" id="KW-0732">Signal</keyword>
<comment type="caution">
    <text evidence="7">The sequence shown here is derived from an EMBL/GenBank/DDBJ whole genome shotgun (WGS) entry which is preliminary data.</text>
</comment>
<accession>A0ABR1A4W3</accession>
<dbReference type="CDD" id="cd05716">
    <property type="entry name" value="IgV_pIgR_like"/>
    <property type="match status" value="1"/>
</dbReference>
<evidence type="ECO:0000313" key="8">
    <source>
        <dbReference type="Proteomes" id="UP001369086"/>
    </source>
</evidence>
<keyword evidence="8" id="KW-1185">Reference proteome</keyword>
<dbReference type="PANTHER" id="PTHR11860">
    <property type="entry name" value="POLYMERIC-IMMUNOGLOBULIN RECEPTOR"/>
    <property type="match status" value="1"/>
</dbReference>
<dbReference type="PANTHER" id="PTHR11860:SF111">
    <property type="entry name" value="IMMUNOGLOBULIN SUBTYPE DOMAIN-CONTAINING PROTEIN"/>
    <property type="match status" value="1"/>
</dbReference>
<keyword evidence="3 4" id="KW-0472">Membrane</keyword>
<dbReference type="EMBL" id="JAHFZB010000003">
    <property type="protein sequence ID" value="KAK6492129.1"/>
    <property type="molecule type" value="Genomic_DNA"/>
</dbReference>
<keyword evidence="2 4" id="KW-0812">Transmembrane</keyword>
<dbReference type="Pfam" id="PF07686">
    <property type="entry name" value="V-set"/>
    <property type="match status" value="1"/>
</dbReference>
<dbReference type="SUPFAM" id="SSF48726">
    <property type="entry name" value="Immunoglobulin"/>
    <property type="match status" value="1"/>
</dbReference>
<dbReference type="PROSITE" id="PS50835">
    <property type="entry name" value="IG_LIKE"/>
    <property type="match status" value="1"/>
</dbReference>
<dbReference type="InterPro" id="IPR013783">
    <property type="entry name" value="Ig-like_fold"/>
</dbReference>
<comment type="subcellular location">
    <subcellularLocation>
        <location evidence="1">Membrane</location>
    </subcellularLocation>
</comment>
<evidence type="ECO:0000256" key="1">
    <source>
        <dbReference type="ARBA" id="ARBA00004370"/>
    </source>
</evidence>
<gene>
    <name evidence="7" type="ORF">HHUSO_G4394</name>
</gene>
<evidence type="ECO:0000259" key="6">
    <source>
        <dbReference type="PROSITE" id="PS50835"/>
    </source>
</evidence>
<proteinExistence type="predicted"/>
<feature type="domain" description="Ig-like" evidence="6">
    <location>
        <begin position="24"/>
        <end position="114"/>
    </location>
</feature>
<dbReference type="InterPro" id="IPR007110">
    <property type="entry name" value="Ig-like_dom"/>
</dbReference>
<name>A0ABR1A4W3_HUSHU</name>
<dbReference type="SMART" id="SM00409">
    <property type="entry name" value="IG"/>
    <property type="match status" value="1"/>
</dbReference>
<evidence type="ECO:0000256" key="2">
    <source>
        <dbReference type="ARBA" id="ARBA00022692"/>
    </source>
</evidence>
<dbReference type="Proteomes" id="UP001369086">
    <property type="component" value="Unassembled WGS sequence"/>
</dbReference>